<reference evidence="2" key="2">
    <citation type="submission" date="2024-09" db="EMBL/GenBank/DDBJ databases">
        <authorList>
            <person name="Veyrier F.J."/>
        </authorList>
    </citation>
    <scope>NUCLEOTIDE SEQUENCE</scope>
    <source>
        <strain evidence="2">17694</strain>
    </source>
</reference>
<organism evidence="2 3">
    <name type="scientific">Conchiformibius kuhniae</name>
    <dbReference type="NCBI Taxonomy" id="211502"/>
    <lineage>
        <taxon>Bacteria</taxon>
        <taxon>Pseudomonadati</taxon>
        <taxon>Pseudomonadota</taxon>
        <taxon>Betaproteobacteria</taxon>
        <taxon>Neisseriales</taxon>
        <taxon>Neisseriaceae</taxon>
        <taxon>Conchiformibius</taxon>
    </lineage>
</organism>
<sequence>MSNNLPNSNNDGYGKSSGGGSSGGNPPSPSEPIHREIQEKVDKILDK</sequence>
<keyword evidence="3" id="KW-1185">Reference proteome</keyword>
<gene>
    <name evidence="2" type="ORF">LVJ77_10640</name>
</gene>
<dbReference type="EMBL" id="CP091521">
    <property type="protein sequence ID" value="UOP04650.1"/>
    <property type="molecule type" value="Genomic_DNA"/>
</dbReference>
<protein>
    <submittedName>
        <fullName evidence="2">Uncharacterized protein</fullName>
    </submittedName>
</protein>
<proteinExistence type="predicted"/>
<accession>A0A8T9MRX5</accession>
<feature type="compositionally biased region" description="Basic and acidic residues" evidence="1">
    <location>
        <begin position="32"/>
        <end position="47"/>
    </location>
</feature>
<evidence type="ECO:0000313" key="2">
    <source>
        <dbReference type="EMBL" id="UOP04650.1"/>
    </source>
</evidence>
<dbReference type="KEGG" id="ckh:LVJ77_10640"/>
<feature type="region of interest" description="Disordered" evidence="1">
    <location>
        <begin position="1"/>
        <end position="47"/>
    </location>
</feature>
<dbReference type="AlphaFoldDB" id="A0A8T9MRX5"/>
<dbReference type="Proteomes" id="UP000831534">
    <property type="component" value="Chromosome"/>
</dbReference>
<evidence type="ECO:0000313" key="3">
    <source>
        <dbReference type="Proteomes" id="UP000831534"/>
    </source>
</evidence>
<reference evidence="2" key="1">
    <citation type="journal article" date="2022" name="Res Sq">
        <title>Evolution of multicellular longitudinally dividing oral cavity symbionts (Neisseriaceae).</title>
        <authorList>
            <person name="Nyongesa S."/>
            <person name="Weber P."/>
            <person name="Bernet E."/>
            <person name="Pullido F."/>
            <person name="Nieckarz M."/>
            <person name="Delaby M."/>
            <person name="Nieves C."/>
            <person name="Viehboeck T."/>
            <person name="Krause N."/>
            <person name="Rivera-Millot A."/>
            <person name="Nakamura A."/>
            <person name="Vischer N."/>
            <person name="VanNieuwenhze M."/>
            <person name="Brun Y."/>
            <person name="Cava F."/>
            <person name="Bulgheresi S."/>
            <person name="Veyrier F."/>
        </authorList>
    </citation>
    <scope>NUCLEOTIDE SEQUENCE</scope>
    <source>
        <strain evidence="2">17694</strain>
    </source>
</reference>
<evidence type="ECO:0000256" key="1">
    <source>
        <dbReference type="SAM" id="MobiDB-lite"/>
    </source>
</evidence>
<name>A0A8T9MRX5_9NEIS</name>
<dbReference type="RefSeq" id="WP_156900858.1">
    <property type="nucleotide sequence ID" value="NZ_CP091521.1"/>
</dbReference>